<accession>A0A7J0F550</accession>
<keyword evidence="2" id="KW-1185">Reference proteome</keyword>
<dbReference type="PANTHER" id="PTHR31722:SF62">
    <property type="entry name" value="EMB|CAB62433.1"/>
    <property type="match status" value="1"/>
</dbReference>
<evidence type="ECO:0000313" key="2">
    <source>
        <dbReference type="Proteomes" id="UP000585474"/>
    </source>
</evidence>
<comment type="caution">
    <text evidence="1">The sequence shown here is derived from an EMBL/GenBank/DDBJ whole genome shotgun (WGS) entry which is preliminary data.</text>
</comment>
<gene>
    <name evidence="1" type="ORF">Acr_09g0002600</name>
</gene>
<name>A0A7J0F550_9ERIC</name>
<protein>
    <submittedName>
        <fullName evidence="1">Uncharacterized protein</fullName>
    </submittedName>
</protein>
<organism evidence="1 2">
    <name type="scientific">Actinidia rufa</name>
    <dbReference type="NCBI Taxonomy" id="165716"/>
    <lineage>
        <taxon>Eukaryota</taxon>
        <taxon>Viridiplantae</taxon>
        <taxon>Streptophyta</taxon>
        <taxon>Embryophyta</taxon>
        <taxon>Tracheophyta</taxon>
        <taxon>Spermatophyta</taxon>
        <taxon>Magnoliopsida</taxon>
        <taxon>eudicotyledons</taxon>
        <taxon>Gunneridae</taxon>
        <taxon>Pentapetalae</taxon>
        <taxon>asterids</taxon>
        <taxon>Ericales</taxon>
        <taxon>Actinidiaceae</taxon>
        <taxon>Actinidia</taxon>
    </lineage>
</organism>
<evidence type="ECO:0000313" key="1">
    <source>
        <dbReference type="EMBL" id="GFY93814.1"/>
    </source>
</evidence>
<sequence length="158" mass="17775">MSSPRISFSNDFVDHHHHRHHQIRLNPTSESPPSSDFEFSVSNYNMMSADELFFKGKLLPFKECCGSQSQRPNTLREELLLDDDNDNGGFSMRPPKGSTRWKEILGLKKAHGGSRRVGRADGTAERRPGLAQEAHVSKSTQAVLGLGMKKINNLMVWN</sequence>
<proteinExistence type="predicted"/>
<dbReference type="AlphaFoldDB" id="A0A7J0F550"/>
<dbReference type="Proteomes" id="UP000585474">
    <property type="component" value="Unassembled WGS sequence"/>
</dbReference>
<dbReference type="EMBL" id="BJWL01000009">
    <property type="protein sequence ID" value="GFY93814.1"/>
    <property type="molecule type" value="Genomic_DNA"/>
</dbReference>
<reference evidence="1 2" key="1">
    <citation type="submission" date="2019-07" db="EMBL/GenBank/DDBJ databases">
        <title>De Novo Assembly of kiwifruit Actinidia rufa.</title>
        <authorList>
            <person name="Sugita-Konishi S."/>
            <person name="Sato K."/>
            <person name="Mori E."/>
            <person name="Abe Y."/>
            <person name="Kisaki G."/>
            <person name="Hamano K."/>
            <person name="Suezawa K."/>
            <person name="Otani M."/>
            <person name="Fukuda T."/>
            <person name="Manabe T."/>
            <person name="Gomi K."/>
            <person name="Tabuchi M."/>
            <person name="Akimitsu K."/>
            <person name="Kataoka I."/>
        </authorList>
    </citation>
    <scope>NUCLEOTIDE SEQUENCE [LARGE SCALE GENOMIC DNA]</scope>
    <source>
        <strain evidence="2">cv. Fuchu</strain>
    </source>
</reference>
<dbReference type="PANTHER" id="PTHR31722">
    <property type="entry name" value="OS06G0675200 PROTEIN"/>
    <property type="match status" value="1"/>
</dbReference>
<dbReference type="OrthoDB" id="1927989at2759"/>